<dbReference type="PANTHER" id="PTHR36984">
    <property type="entry name" value="CRISPR-ASSOCIATED ENDORIBONUCLEASE CAS6 1"/>
    <property type="match status" value="1"/>
</dbReference>
<dbReference type="RefSeq" id="WP_128467197.1">
    <property type="nucleotide sequence ID" value="NZ_CP035108.1"/>
</dbReference>
<keyword evidence="4" id="KW-1185">Reference proteome</keyword>
<dbReference type="GO" id="GO:0016788">
    <property type="term" value="F:hydrolase activity, acting on ester bonds"/>
    <property type="evidence" value="ECO:0007669"/>
    <property type="project" value="InterPro"/>
</dbReference>
<gene>
    <name evidence="3" type="primary">cas6</name>
    <name evidence="3" type="ORF">EP073_11005</name>
</gene>
<evidence type="ECO:0000313" key="4">
    <source>
        <dbReference type="Proteomes" id="UP000287502"/>
    </source>
</evidence>
<keyword evidence="1" id="KW-0051">Antiviral defense</keyword>
<dbReference type="OrthoDB" id="45555at2"/>
<dbReference type="Gene3D" id="3.30.70.1900">
    <property type="match status" value="1"/>
</dbReference>
<dbReference type="KEGG" id="gtl:EP073_11005"/>
<dbReference type="GO" id="GO:0051607">
    <property type="term" value="P:defense response to virus"/>
    <property type="evidence" value="ECO:0007669"/>
    <property type="project" value="UniProtKB-KW"/>
</dbReference>
<name>A0A3R5UVT2_9BACT</name>
<organism evidence="3 4">
    <name type="scientific">Geovibrio thiophilus</name>
    <dbReference type="NCBI Taxonomy" id="139438"/>
    <lineage>
        <taxon>Bacteria</taxon>
        <taxon>Pseudomonadati</taxon>
        <taxon>Deferribacterota</taxon>
        <taxon>Deferribacteres</taxon>
        <taxon>Deferribacterales</taxon>
        <taxon>Geovibrionaceae</taxon>
        <taxon>Geovibrio</taxon>
    </lineage>
</organism>
<dbReference type="InterPro" id="IPR045747">
    <property type="entry name" value="CRISPR-assoc_prot_Cas6_N_sf"/>
</dbReference>
<dbReference type="AlphaFoldDB" id="A0A3R5UVT2"/>
<protein>
    <submittedName>
        <fullName evidence="3">CRISPR-associated endoribonuclease Cas6</fullName>
    </submittedName>
</protein>
<dbReference type="Gene3D" id="3.30.70.1890">
    <property type="match status" value="1"/>
</dbReference>
<evidence type="ECO:0000313" key="3">
    <source>
        <dbReference type="EMBL" id="QAR33912.1"/>
    </source>
</evidence>
<dbReference type="CDD" id="cd21140">
    <property type="entry name" value="Cas6_I-like"/>
    <property type="match status" value="1"/>
</dbReference>
<sequence>MLLKLTLTATEVPVIFRNRIAEIIKSAAETGYESLGMGLTDKSFKFFTFNLAFSRDRFKKEPIVFDNSFEVFDTVFHIPENKFITLYISSPYEKFLQAVQHGFEKKKDIDFSRGGQILVGGKKLTYMLENSKLLNKPFTIEGSCVTLHTHSPVLLESLNSKKPIIPPVEDGYCELEVSEKEYSDRLAEISSMRIFGMTGKYPQEPIVFKSVRLRKTVIKHTLDKFREKTGKSLMMLTGITGTFELAGHPDDLSLLVESGIGIRTTQGFGMAGPSKP</sequence>
<proteinExistence type="predicted"/>
<dbReference type="Proteomes" id="UP000287502">
    <property type="component" value="Chromosome"/>
</dbReference>
<dbReference type="NCBIfam" id="TIGR01877">
    <property type="entry name" value="cas_cas6"/>
    <property type="match status" value="1"/>
</dbReference>
<feature type="domain" description="CRISPR associated protein Cas6 C-terminal" evidence="2">
    <location>
        <begin position="140"/>
        <end position="270"/>
    </location>
</feature>
<reference evidence="3 4" key="1">
    <citation type="submission" date="2019-01" db="EMBL/GenBank/DDBJ databases">
        <title>Geovibrio thiophilus DSM 11263, complete genome.</title>
        <authorList>
            <person name="Spring S."/>
            <person name="Bunk B."/>
            <person name="Sproer C."/>
        </authorList>
    </citation>
    <scope>NUCLEOTIDE SEQUENCE [LARGE SCALE GENOMIC DNA]</scope>
    <source>
        <strain evidence="3 4">DSM 11263</strain>
    </source>
</reference>
<evidence type="ECO:0000259" key="2">
    <source>
        <dbReference type="Pfam" id="PF01881"/>
    </source>
</evidence>
<dbReference type="EMBL" id="CP035108">
    <property type="protein sequence ID" value="QAR33912.1"/>
    <property type="molecule type" value="Genomic_DNA"/>
</dbReference>
<evidence type="ECO:0000256" key="1">
    <source>
        <dbReference type="ARBA" id="ARBA00023118"/>
    </source>
</evidence>
<dbReference type="Pfam" id="PF01881">
    <property type="entry name" value="Cas_Cas6_C"/>
    <property type="match status" value="1"/>
</dbReference>
<dbReference type="PANTHER" id="PTHR36984:SF3">
    <property type="entry name" value="CRISPR-ASSOCIATED ENDORIBONUCLEASE CAS6"/>
    <property type="match status" value="1"/>
</dbReference>
<dbReference type="InterPro" id="IPR010156">
    <property type="entry name" value="CRISPR-assoc_prot_Cas6"/>
</dbReference>
<accession>A0A3R5UVT2</accession>
<dbReference type="InterPro" id="IPR049435">
    <property type="entry name" value="Cas_Cas6_C"/>
</dbReference>